<dbReference type="InterPro" id="IPR050204">
    <property type="entry name" value="AraC_XylS_family_regulators"/>
</dbReference>
<organism evidence="5 6">
    <name type="scientific">Labrys miyagiensis</name>
    <dbReference type="NCBI Taxonomy" id="346912"/>
    <lineage>
        <taxon>Bacteria</taxon>
        <taxon>Pseudomonadati</taxon>
        <taxon>Pseudomonadota</taxon>
        <taxon>Alphaproteobacteria</taxon>
        <taxon>Hyphomicrobiales</taxon>
        <taxon>Xanthobacteraceae</taxon>
        <taxon>Labrys</taxon>
    </lineage>
</organism>
<evidence type="ECO:0000313" key="5">
    <source>
        <dbReference type="EMBL" id="GLS19298.1"/>
    </source>
</evidence>
<dbReference type="Pfam" id="PF12833">
    <property type="entry name" value="HTH_18"/>
    <property type="match status" value="1"/>
</dbReference>
<dbReference type="Gene3D" id="1.10.10.60">
    <property type="entry name" value="Homeodomain-like"/>
    <property type="match status" value="1"/>
</dbReference>
<feature type="domain" description="HTH araC/xylS-type" evidence="4">
    <location>
        <begin position="188"/>
        <end position="286"/>
    </location>
</feature>
<evidence type="ECO:0000256" key="2">
    <source>
        <dbReference type="ARBA" id="ARBA00023125"/>
    </source>
</evidence>
<dbReference type="PANTHER" id="PTHR46796:SF6">
    <property type="entry name" value="ARAC SUBFAMILY"/>
    <property type="match status" value="1"/>
</dbReference>
<dbReference type="RefSeq" id="WP_284312193.1">
    <property type="nucleotide sequence ID" value="NZ_BSPC01000022.1"/>
</dbReference>
<dbReference type="SUPFAM" id="SSF46689">
    <property type="entry name" value="Homeodomain-like"/>
    <property type="match status" value="2"/>
</dbReference>
<dbReference type="SMART" id="SM00342">
    <property type="entry name" value="HTH_ARAC"/>
    <property type="match status" value="1"/>
</dbReference>
<keyword evidence="6" id="KW-1185">Reference proteome</keyword>
<accession>A0ABQ6CHU8</accession>
<proteinExistence type="predicted"/>
<keyword evidence="1" id="KW-0805">Transcription regulation</keyword>
<dbReference type="InterPro" id="IPR018060">
    <property type="entry name" value="HTH_AraC"/>
</dbReference>
<dbReference type="PROSITE" id="PS01124">
    <property type="entry name" value="HTH_ARAC_FAMILY_2"/>
    <property type="match status" value="1"/>
</dbReference>
<dbReference type="InterPro" id="IPR009057">
    <property type="entry name" value="Homeodomain-like_sf"/>
</dbReference>
<dbReference type="EMBL" id="BSPC01000022">
    <property type="protein sequence ID" value="GLS19298.1"/>
    <property type="molecule type" value="Genomic_DNA"/>
</dbReference>
<dbReference type="PANTHER" id="PTHR46796">
    <property type="entry name" value="HTH-TYPE TRANSCRIPTIONAL ACTIVATOR RHAS-RELATED"/>
    <property type="match status" value="1"/>
</dbReference>
<comment type="caution">
    <text evidence="5">The sequence shown here is derived from an EMBL/GenBank/DDBJ whole genome shotgun (WGS) entry which is preliminary data.</text>
</comment>
<evidence type="ECO:0000256" key="3">
    <source>
        <dbReference type="ARBA" id="ARBA00023163"/>
    </source>
</evidence>
<reference evidence="6" key="1">
    <citation type="journal article" date="2019" name="Int. J. Syst. Evol. Microbiol.">
        <title>The Global Catalogue of Microorganisms (GCM) 10K type strain sequencing project: providing services to taxonomists for standard genome sequencing and annotation.</title>
        <authorList>
            <consortium name="The Broad Institute Genomics Platform"/>
            <consortium name="The Broad Institute Genome Sequencing Center for Infectious Disease"/>
            <person name="Wu L."/>
            <person name="Ma J."/>
        </authorList>
    </citation>
    <scope>NUCLEOTIDE SEQUENCE [LARGE SCALE GENOMIC DNA]</scope>
    <source>
        <strain evidence="6">NBRC 101365</strain>
    </source>
</reference>
<gene>
    <name evidence="5" type="ORF">GCM10007874_23150</name>
</gene>
<evidence type="ECO:0000256" key="1">
    <source>
        <dbReference type="ARBA" id="ARBA00023015"/>
    </source>
</evidence>
<sequence>MDRYIGTARVAEQASILLTSAGRGWHSLEAEFLRIPRGRHHVGGGEMHRLGIHFGTPVNADCRSDGRRSRRVQKHGDIDVIPAGLDGSWEDDAACTILRLRLAPALLSKVAEELDGPPSRFALRPVFQLRDPRIEAIAAAIKAELEADIPSDPLYAQSLGQALAARLLAIPDGPDLSWLARLSPRQHRLLADFIESHLDRSLSLAELAETAGLGLSQLKQLFPRSFGMPVHQYVVRRRVERARALLLAGDMPMSEVALAAGFAHQSHMATWMRRLIGMTPGEILRQRL</sequence>
<keyword evidence="3" id="KW-0804">Transcription</keyword>
<name>A0ABQ6CHU8_9HYPH</name>
<evidence type="ECO:0000313" key="6">
    <source>
        <dbReference type="Proteomes" id="UP001156882"/>
    </source>
</evidence>
<dbReference type="Proteomes" id="UP001156882">
    <property type="component" value="Unassembled WGS sequence"/>
</dbReference>
<evidence type="ECO:0000259" key="4">
    <source>
        <dbReference type="PROSITE" id="PS01124"/>
    </source>
</evidence>
<protein>
    <submittedName>
        <fullName evidence="5">AraC family transcriptional regulator</fullName>
    </submittedName>
</protein>
<keyword evidence="2" id="KW-0238">DNA-binding</keyword>